<dbReference type="InterPro" id="IPR009387">
    <property type="entry name" value="HigB-2"/>
</dbReference>
<dbReference type="EMBL" id="CP021111">
    <property type="protein sequence ID" value="ARP92940.1"/>
    <property type="molecule type" value="Genomic_DNA"/>
</dbReference>
<evidence type="ECO:0008006" key="3">
    <source>
        <dbReference type="Google" id="ProtNLM"/>
    </source>
</evidence>
<organism evidence="1 2">
    <name type="scientific">Bordetella genomosp. 13</name>
    <dbReference type="NCBI Taxonomy" id="463040"/>
    <lineage>
        <taxon>Bacteria</taxon>
        <taxon>Pseudomonadati</taxon>
        <taxon>Pseudomonadota</taxon>
        <taxon>Betaproteobacteria</taxon>
        <taxon>Burkholderiales</taxon>
        <taxon>Alcaligenaceae</taxon>
        <taxon>Bordetella</taxon>
    </lineage>
</organism>
<gene>
    <name evidence="1" type="ORF">CAL15_00225</name>
</gene>
<evidence type="ECO:0000313" key="1">
    <source>
        <dbReference type="EMBL" id="ARP92940.1"/>
    </source>
</evidence>
<dbReference type="Proteomes" id="UP000194161">
    <property type="component" value="Chromosome"/>
</dbReference>
<dbReference type="Pfam" id="PF06296">
    <property type="entry name" value="RelE"/>
    <property type="match status" value="1"/>
</dbReference>
<sequence>MKIFTTKGVTRFTRREGVPDASLRTAIERVTRGSIDADLGGGLIKQRVARPGQGRSGGFRMILAYRQADRAVFLYGFAKNDRDNVSSDELQALRTIGANWLAASAAIIRQALVDGDLQEIEHDHQT</sequence>
<accession>A0A1W6Z739</accession>
<dbReference type="AlphaFoldDB" id="A0A1W6Z739"/>
<keyword evidence="2" id="KW-1185">Reference proteome</keyword>
<dbReference type="KEGG" id="bgm:CAL15_00225"/>
<dbReference type="STRING" id="463040.CAL15_00225"/>
<evidence type="ECO:0000313" key="2">
    <source>
        <dbReference type="Proteomes" id="UP000194161"/>
    </source>
</evidence>
<proteinExistence type="predicted"/>
<dbReference type="RefSeq" id="WP_086076778.1">
    <property type="nucleotide sequence ID" value="NZ_CP021111.1"/>
</dbReference>
<dbReference type="PIRSF" id="PIRSF018634">
    <property type="entry name" value="UCP018634"/>
    <property type="match status" value="1"/>
</dbReference>
<protein>
    <recommendedName>
        <fullName evidence="3">Addiction module toxin RelE</fullName>
    </recommendedName>
</protein>
<name>A0A1W6Z739_9BORD</name>
<dbReference type="OrthoDB" id="8607264at2"/>
<reference evidence="1 2" key="1">
    <citation type="submission" date="2017-05" db="EMBL/GenBank/DDBJ databases">
        <title>Complete and WGS of Bordetella genogroups.</title>
        <authorList>
            <person name="Spilker T."/>
            <person name="LiPuma J."/>
        </authorList>
    </citation>
    <scope>NUCLEOTIDE SEQUENCE [LARGE SCALE GENOMIC DNA]</scope>
    <source>
        <strain evidence="1 2">AU7206</strain>
    </source>
</reference>